<protein>
    <submittedName>
        <fullName evidence="7">Tyrosine recombinase XerC</fullName>
    </submittedName>
</protein>
<evidence type="ECO:0000259" key="5">
    <source>
        <dbReference type="PROSITE" id="PS51898"/>
    </source>
</evidence>
<keyword evidence="3" id="KW-0233">DNA recombination</keyword>
<dbReference type="Pfam" id="PF00589">
    <property type="entry name" value="Phage_integrase"/>
    <property type="match status" value="1"/>
</dbReference>
<reference evidence="7 8" key="1">
    <citation type="journal article" date="2015" name="Nature">
        <title>rRNA introns, odd ribosomes, and small enigmatic genomes across a large radiation of phyla.</title>
        <authorList>
            <person name="Brown C.T."/>
            <person name="Hug L.A."/>
            <person name="Thomas B.C."/>
            <person name="Sharon I."/>
            <person name="Castelle C.J."/>
            <person name="Singh A."/>
            <person name="Wilkins M.J."/>
            <person name="Williams K.H."/>
            <person name="Banfield J.F."/>
        </authorList>
    </citation>
    <scope>NUCLEOTIDE SEQUENCE [LARGE SCALE GENOMIC DNA]</scope>
</reference>
<dbReference type="InterPro" id="IPR011010">
    <property type="entry name" value="DNA_brk_join_enz"/>
</dbReference>
<evidence type="ECO:0000256" key="3">
    <source>
        <dbReference type="ARBA" id="ARBA00023172"/>
    </source>
</evidence>
<dbReference type="InterPro" id="IPR004107">
    <property type="entry name" value="Integrase_SAM-like_N"/>
</dbReference>
<dbReference type="Proteomes" id="UP000034603">
    <property type="component" value="Unassembled WGS sequence"/>
</dbReference>
<dbReference type="GO" id="GO:0003677">
    <property type="term" value="F:DNA binding"/>
    <property type="evidence" value="ECO:0007669"/>
    <property type="project" value="UniProtKB-UniRule"/>
</dbReference>
<dbReference type="PROSITE" id="PS51900">
    <property type="entry name" value="CB"/>
    <property type="match status" value="1"/>
</dbReference>
<dbReference type="Pfam" id="PF02899">
    <property type="entry name" value="Phage_int_SAM_1"/>
    <property type="match status" value="1"/>
</dbReference>
<dbReference type="InterPro" id="IPR044068">
    <property type="entry name" value="CB"/>
</dbReference>
<dbReference type="InterPro" id="IPR013762">
    <property type="entry name" value="Integrase-like_cat_sf"/>
</dbReference>
<accession>A0A0G0HY51</accession>
<sequence length="288" mass="32890">MTVQEPLKSVLPKFMKSLEDKGRSPSTILAYRADLEQLVEFFVKRNKVLAEQILQADIEAFRDNLANDKYTPKSVSRKLNAIKTFFRWLVTDNYLTSNPSENVSHPKIDMAMPKFLSSLEYRALRDVVRGDVRISAIVELFLQTGLRISEVANLKTAYVTEIDITVEAYATQPQRKIPLNQPAKEALNHYLVERPKTDALYVFVSKNGKPLAVRNIRAAIDRYMQRADISQYSVNDLRTTFVVENIKNGVDLILISQVSGHKRLSTTERYLELAGIKEPGKKQQLMEL</sequence>
<feature type="domain" description="Tyr recombinase" evidence="5">
    <location>
        <begin position="111"/>
        <end position="285"/>
    </location>
</feature>
<keyword evidence="2 4" id="KW-0238">DNA-binding</keyword>
<evidence type="ECO:0000313" key="8">
    <source>
        <dbReference type="Proteomes" id="UP000034603"/>
    </source>
</evidence>
<organism evidence="7 8">
    <name type="scientific">Candidatus Woesebacteria bacterium GW2011_GWA1_37_8</name>
    <dbReference type="NCBI Taxonomy" id="1618546"/>
    <lineage>
        <taxon>Bacteria</taxon>
        <taxon>Candidatus Woeseibacteriota</taxon>
    </lineage>
</organism>
<dbReference type="PANTHER" id="PTHR30349">
    <property type="entry name" value="PHAGE INTEGRASE-RELATED"/>
    <property type="match status" value="1"/>
</dbReference>
<gene>
    <name evidence="7" type="ORF">US62_C0048G0004</name>
</gene>
<dbReference type="EMBL" id="LBTR01000048">
    <property type="protein sequence ID" value="KKQ43555.1"/>
    <property type="molecule type" value="Genomic_DNA"/>
</dbReference>
<evidence type="ECO:0000259" key="6">
    <source>
        <dbReference type="PROSITE" id="PS51900"/>
    </source>
</evidence>
<proteinExistence type="predicted"/>
<keyword evidence="1" id="KW-0229">DNA integration</keyword>
<dbReference type="InterPro" id="IPR050090">
    <property type="entry name" value="Tyrosine_recombinase_XerCD"/>
</dbReference>
<dbReference type="InterPro" id="IPR010998">
    <property type="entry name" value="Integrase_recombinase_N"/>
</dbReference>
<dbReference type="AlphaFoldDB" id="A0A0G0HY51"/>
<dbReference type="GO" id="GO:0015074">
    <property type="term" value="P:DNA integration"/>
    <property type="evidence" value="ECO:0007669"/>
    <property type="project" value="UniProtKB-KW"/>
</dbReference>
<evidence type="ECO:0000313" key="7">
    <source>
        <dbReference type="EMBL" id="KKQ43555.1"/>
    </source>
</evidence>
<evidence type="ECO:0000256" key="2">
    <source>
        <dbReference type="ARBA" id="ARBA00023125"/>
    </source>
</evidence>
<dbReference type="PANTHER" id="PTHR30349:SF81">
    <property type="entry name" value="TYROSINE RECOMBINASE XERC"/>
    <property type="match status" value="1"/>
</dbReference>
<evidence type="ECO:0000256" key="4">
    <source>
        <dbReference type="PROSITE-ProRule" id="PRU01248"/>
    </source>
</evidence>
<dbReference type="Gene3D" id="1.10.150.130">
    <property type="match status" value="1"/>
</dbReference>
<dbReference type="PROSITE" id="PS51898">
    <property type="entry name" value="TYR_RECOMBINASE"/>
    <property type="match status" value="1"/>
</dbReference>
<evidence type="ECO:0000256" key="1">
    <source>
        <dbReference type="ARBA" id="ARBA00022908"/>
    </source>
</evidence>
<dbReference type="InterPro" id="IPR002104">
    <property type="entry name" value="Integrase_catalytic"/>
</dbReference>
<dbReference type="GO" id="GO:0006310">
    <property type="term" value="P:DNA recombination"/>
    <property type="evidence" value="ECO:0007669"/>
    <property type="project" value="UniProtKB-KW"/>
</dbReference>
<name>A0A0G0HY51_9BACT</name>
<feature type="domain" description="Core-binding (CB)" evidence="6">
    <location>
        <begin position="5"/>
        <end position="90"/>
    </location>
</feature>
<dbReference type="SUPFAM" id="SSF56349">
    <property type="entry name" value="DNA breaking-rejoining enzymes"/>
    <property type="match status" value="1"/>
</dbReference>
<dbReference type="Gene3D" id="1.10.443.10">
    <property type="entry name" value="Intergrase catalytic core"/>
    <property type="match status" value="1"/>
</dbReference>
<comment type="caution">
    <text evidence="7">The sequence shown here is derived from an EMBL/GenBank/DDBJ whole genome shotgun (WGS) entry which is preliminary data.</text>
</comment>